<dbReference type="HOGENOM" id="CLU_1026146_0_0_0"/>
<gene>
    <name evidence="4" type="ordered locus">Oter_0665</name>
</gene>
<evidence type="ECO:0000313" key="4">
    <source>
        <dbReference type="EMBL" id="ACB73954.1"/>
    </source>
</evidence>
<evidence type="ECO:0000313" key="5">
    <source>
        <dbReference type="Proteomes" id="UP000007013"/>
    </source>
</evidence>
<sequence>MVSLNTSSSHLEAREMKGLGDVMFRHPPGTFALTPASAIAIHAITDHQSLLHGRGIDWGSGVGCLAIVAAKVPSVEFVLGLELYGPNVRTARDNAVCNGVAERTDFLCSDSYAPRLPDDREKLELLAGRTEFILANPPSSEGDDGFEFRRIVLRGARRYLVPGGAVLLNISYQYGARRIARLAEEVEGFRAEGLLSSTDWQPFDLERDDLLHCLEAYAAEERRGGLAYTFLDPLHPTDAPTMSAQAALARFRQTGQSPLTKWQMHLFRWRG</sequence>
<proteinExistence type="predicted"/>
<dbReference type="CDD" id="cd02440">
    <property type="entry name" value="AdoMet_MTases"/>
    <property type="match status" value="1"/>
</dbReference>
<accession>B1ZTK9</accession>
<dbReference type="SUPFAM" id="SSF53335">
    <property type="entry name" value="S-adenosyl-L-methionine-dependent methyltransferases"/>
    <property type="match status" value="1"/>
</dbReference>
<dbReference type="InterPro" id="IPR029063">
    <property type="entry name" value="SAM-dependent_MTases_sf"/>
</dbReference>
<evidence type="ECO:0000256" key="1">
    <source>
        <dbReference type="ARBA" id="ARBA00022603"/>
    </source>
</evidence>
<name>B1ZTK9_OPITP</name>
<dbReference type="eggNOG" id="COG2890">
    <property type="taxonomic scope" value="Bacteria"/>
</dbReference>
<dbReference type="Proteomes" id="UP000007013">
    <property type="component" value="Chromosome"/>
</dbReference>
<keyword evidence="5" id="KW-1185">Reference proteome</keyword>
<keyword evidence="2" id="KW-0949">S-adenosyl-L-methionine</keyword>
<dbReference type="RefSeq" id="WP_012373492.1">
    <property type="nucleotide sequence ID" value="NC_010571.1"/>
</dbReference>
<evidence type="ECO:0000256" key="2">
    <source>
        <dbReference type="ARBA" id="ARBA00022691"/>
    </source>
</evidence>
<dbReference type="GO" id="GO:0032259">
    <property type="term" value="P:methylation"/>
    <property type="evidence" value="ECO:0007669"/>
    <property type="project" value="UniProtKB-KW"/>
</dbReference>
<keyword evidence="4" id="KW-0808">Transferase</keyword>
<dbReference type="EMBL" id="CP001032">
    <property type="protein sequence ID" value="ACB73954.1"/>
    <property type="molecule type" value="Genomic_DNA"/>
</dbReference>
<dbReference type="STRING" id="452637.Oter_0665"/>
<feature type="domain" description="Methyltransferase small" evidence="3">
    <location>
        <begin position="28"/>
        <end position="185"/>
    </location>
</feature>
<dbReference type="InterPro" id="IPR007848">
    <property type="entry name" value="Small_mtfrase_dom"/>
</dbReference>
<dbReference type="Gene3D" id="3.40.50.150">
    <property type="entry name" value="Vaccinia Virus protein VP39"/>
    <property type="match status" value="1"/>
</dbReference>
<dbReference type="KEGG" id="ote:Oter_0665"/>
<dbReference type="AlphaFoldDB" id="B1ZTK9"/>
<dbReference type="GO" id="GO:0008168">
    <property type="term" value="F:methyltransferase activity"/>
    <property type="evidence" value="ECO:0007669"/>
    <property type="project" value="UniProtKB-KW"/>
</dbReference>
<reference evidence="4 5" key="1">
    <citation type="journal article" date="2011" name="J. Bacteriol.">
        <title>Genome sequence of the verrucomicrobium Opitutus terrae PB90-1, an abundant inhabitant of rice paddy soil ecosystems.</title>
        <authorList>
            <person name="van Passel M.W."/>
            <person name="Kant R."/>
            <person name="Palva A."/>
            <person name="Copeland A."/>
            <person name="Lucas S."/>
            <person name="Lapidus A."/>
            <person name="Glavina del Rio T."/>
            <person name="Pitluck S."/>
            <person name="Goltsman E."/>
            <person name="Clum A."/>
            <person name="Sun H."/>
            <person name="Schmutz J."/>
            <person name="Larimer F.W."/>
            <person name="Land M.L."/>
            <person name="Hauser L."/>
            <person name="Kyrpides N."/>
            <person name="Mikhailova N."/>
            <person name="Richardson P.P."/>
            <person name="Janssen P.H."/>
            <person name="de Vos W.M."/>
            <person name="Smidt H."/>
        </authorList>
    </citation>
    <scope>NUCLEOTIDE SEQUENCE [LARGE SCALE GENOMIC DNA]</scope>
    <source>
        <strain evidence="5">DSM 11246 / JCM 15787 / PB90-1</strain>
    </source>
</reference>
<organism evidence="4 5">
    <name type="scientific">Opitutus terrae (strain DSM 11246 / JCM 15787 / PB90-1)</name>
    <dbReference type="NCBI Taxonomy" id="452637"/>
    <lineage>
        <taxon>Bacteria</taxon>
        <taxon>Pseudomonadati</taxon>
        <taxon>Verrucomicrobiota</taxon>
        <taxon>Opitutia</taxon>
        <taxon>Opitutales</taxon>
        <taxon>Opitutaceae</taxon>
        <taxon>Opitutus</taxon>
    </lineage>
</organism>
<keyword evidence="1 4" id="KW-0489">Methyltransferase</keyword>
<dbReference type="Pfam" id="PF05175">
    <property type="entry name" value="MTS"/>
    <property type="match status" value="1"/>
</dbReference>
<protein>
    <submittedName>
        <fullName evidence="4">Methyltransferase small</fullName>
    </submittedName>
</protein>
<evidence type="ECO:0000259" key="3">
    <source>
        <dbReference type="Pfam" id="PF05175"/>
    </source>
</evidence>